<gene>
    <name evidence="1" type="ORF">IQ215_13445</name>
</gene>
<comment type="caution">
    <text evidence="1">The sequence shown here is derived from an EMBL/GenBank/DDBJ whole genome shotgun (WGS) entry which is preliminary data.</text>
</comment>
<proteinExistence type="predicted"/>
<dbReference type="RefSeq" id="WP_193801926.1">
    <property type="nucleotide sequence ID" value="NZ_JADEWC010000042.1"/>
</dbReference>
<evidence type="ECO:0000313" key="2">
    <source>
        <dbReference type="Proteomes" id="UP000654604"/>
    </source>
</evidence>
<protein>
    <submittedName>
        <fullName evidence="1">Uncharacterized protein</fullName>
    </submittedName>
</protein>
<accession>A0ABR9V729</accession>
<keyword evidence="2" id="KW-1185">Reference proteome</keyword>
<sequence>MTILYEDEYIICDDDALTILYYYFPFGDKRIPYKKINQVSTQEMTWWRGKTRIWGGSLSYWLNLDPKRPWKDKLIIIDEGELTKPVITPDNPEQVYQILLTKTHNL</sequence>
<dbReference type="EMBL" id="JADEWC010000042">
    <property type="protein sequence ID" value="MBE9223703.1"/>
    <property type="molecule type" value="Genomic_DNA"/>
</dbReference>
<name>A0ABR9V729_9CHRO</name>
<organism evidence="1 2">
    <name type="scientific">Cyanobacterium stanieri LEGE 03274</name>
    <dbReference type="NCBI Taxonomy" id="1828756"/>
    <lineage>
        <taxon>Bacteria</taxon>
        <taxon>Bacillati</taxon>
        <taxon>Cyanobacteriota</taxon>
        <taxon>Cyanophyceae</taxon>
        <taxon>Oscillatoriophycideae</taxon>
        <taxon>Chroococcales</taxon>
        <taxon>Geminocystaceae</taxon>
        <taxon>Cyanobacterium</taxon>
    </lineage>
</organism>
<evidence type="ECO:0000313" key="1">
    <source>
        <dbReference type="EMBL" id="MBE9223703.1"/>
    </source>
</evidence>
<reference evidence="1 2" key="1">
    <citation type="submission" date="2020-10" db="EMBL/GenBank/DDBJ databases">
        <authorList>
            <person name="Castelo-Branco R."/>
            <person name="Eusebio N."/>
            <person name="Adriana R."/>
            <person name="Vieira A."/>
            <person name="Brugerolle De Fraissinette N."/>
            <person name="Rezende De Castro R."/>
            <person name="Schneider M.P."/>
            <person name="Vasconcelos V."/>
            <person name="Leao P.N."/>
        </authorList>
    </citation>
    <scope>NUCLEOTIDE SEQUENCE [LARGE SCALE GENOMIC DNA]</scope>
    <source>
        <strain evidence="1 2">LEGE 03274</strain>
    </source>
</reference>
<dbReference type="Proteomes" id="UP000654604">
    <property type="component" value="Unassembled WGS sequence"/>
</dbReference>